<accession>A0A2P6Q079</accession>
<reference evidence="1 2" key="1">
    <citation type="journal article" date="2018" name="Nat. Genet.">
        <title>The Rosa genome provides new insights in the design of modern roses.</title>
        <authorList>
            <person name="Bendahmane M."/>
        </authorList>
    </citation>
    <scope>NUCLEOTIDE SEQUENCE [LARGE SCALE GENOMIC DNA]</scope>
    <source>
        <strain evidence="2">cv. Old Blush</strain>
    </source>
</reference>
<evidence type="ECO:0000313" key="1">
    <source>
        <dbReference type="EMBL" id="PRQ27594.1"/>
    </source>
</evidence>
<keyword evidence="2" id="KW-1185">Reference proteome</keyword>
<gene>
    <name evidence="1" type="ORF">RchiOBHm_Chr6g0306921</name>
</gene>
<dbReference type="Proteomes" id="UP000238479">
    <property type="component" value="Chromosome 6"/>
</dbReference>
<dbReference type="Gramene" id="PRQ27594">
    <property type="protein sequence ID" value="PRQ27594"/>
    <property type="gene ID" value="RchiOBHm_Chr6g0306921"/>
</dbReference>
<dbReference type="EMBL" id="PDCK01000044">
    <property type="protein sequence ID" value="PRQ27594.1"/>
    <property type="molecule type" value="Genomic_DNA"/>
</dbReference>
<name>A0A2P6Q079_ROSCH</name>
<sequence>MFLPFIYLSIKASHTIMVLGWSIMTKIREQSKSKREPKAPFSLTYNLLSFIPYPSSSSFLFYKAISVCKVVADAAAAEATLNPTCCFSCCSCC</sequence>
<comment type="caution">
    <text evidence="1">The sequence shown here is derived from an EMBL/GenBank/DDBJ whole genome shotgun (WGS) entry which is preliminary data.</text>
</comment>
<organism evidence="1 2">
    <name type="scientific">Rosa chinensis</name>
    <name type="common">China rose</name>
    <dbReference type="NCBI Taxonomy" id="74649"/>
    <lineage>
        <taxon>Eukaryota</taxon>
        <taxon>Viridiplantae</taxon>
        <taxon>Streptophyta</taxon>
        <taxon>Embryophyta</taxon>
        <taxon>Tracheophyta</taxon>
        <taxon>Spermatophyta</taxon>
        <taxon>Magnoliopsida</taxon>
        <taxon>eudicotyledons</taxon>
        <taxon>Gunneridae</taxon>
        <taxon>Pentapetalae</taxon>
        <taxon>rosids</taxon>
        <taxon>fabids</taxon>
        <taxon>Rosales</taxon>
        <taxon>Rosaceae</taxon>
        <taxon>Rosoideae</taxon>
        <taxon>Rosoideae incertae sedis</taxon>
        <taxon>Rosa</taxon>
    </lineage>
</organism>
<evidence type="ECO:0000313" key="2">
    <source>
        <dbReference type="Proteomes" id="UP000238479"/>
    </source>
</evidence>
<proteinExistence type="predicted"/>
<protein>
    <submittedName>
        <fullName evidence="1">Uncharacterized protein</fullName>
    </submittedName>
</protein>
<dbReference type="AlphaFoldDB" id="A0A2P6Q079"/>